<reference evidence="6 7" key="1">
    <citation type="submission" date="2016-10" db="EMBL/GenBank/DDBJ databases">
        <authorList>
            <person name="Varghese N."/>
            <person name="Submissions S."/>
        </authorList>
    </citation>
    <scope>NUCLEOTIDE SEQUENCE [LARGE SCALE GENOMIC DNA]</scope>
    <source>
        <strain evidence="6 7">DSM 18839</strain>
    </source>
</reference>
<dbReference type="InterPro" id="IPR001279">
    <property type="entry name" value="Metallo-B-lactamas"/>
</dbReference>
<keyword evidence="7" id="KW-1185">Reference proteome</keyword>
<evidence type="ECO:0000256" key="2">
    <source>
        <dbReference type="ARBA" id="ARBA00022723"/>
    </source>
</evidence>
<evidence type="ECO:0000313" key="7">
    <source>
        <dbReference type="Proteomes" id="UP000198615"/>
    </source>
</evidence>
<protein>
    <submittedName>
        <fullName evidence="6">Glyoxylase, beta-lactamase superfamily II</fullName>
    </submittedName>
</protein>
<feature type="domain" description="Metallo-beta-lactamase" evidence="5">
    <location>
        <begin position="59"/>
        <end position="268"/>
    </location>
</feature>
<dbReference type="PANTHER" id="PTHR42978:SF6">
    <property type="entry name" value="QUORUM-QUENCHING LACTONASE YTNP-RELATED"/>
    <property type="match status" value="1"/>
</dbReference>
<dbReference type="InterPro" id="IPR051013">
    <property type="entry name" value="MBL_superfamily_lactonases"/>
</dbReference>
<dbReference type="Proteomes" id="UP000198615">
    <property type="component" value="Unassembled WGS sequence"/>
</dbReference>
<evidence type="ECO:0000256" key="1">
    <source>
        <dbReference type="ARBA" id="ARBA00007749"/>
    </source>
</evidence>
<dbReference type="PANTHER" id="PTHR42978">
    <property type="entry name" value="QUORUM-QUENCHING LACTONASE YTNP-RELATED-RELATED"/>
    <property type="match status" value="1"/>
</dbReference>
<evidence type="ECO:0000313" key="6">
    <source>
        <dbReference type="EMBL" id="SDF62151.1"/>
    </source>
</evidence>
<dbReference type="RefSeq" id="WP_093149739.1">
    <property type="nucleotide sequence ID" value="NZ_FNBW01000005.1"/>
</dbReference>
<organism evidence="6 7">
    <name type="scientific">Thalassobaculum litoreum DSM 18839</name>
    <dbReference type="NCBI Taxonomy" id="1123362"/>
    <lineage>
        <taxon>Bacteria</taxon>
        <taxon>Pseudomonadati</taxon>
        <taxon>Pseudomonadota</taxon>
        <taxon>Alphaproteobacteria</taxon>
        <taxon>Rhodospirillales</taxon>
        <taxon>Thalassobaculaceae</taxon>
        <taxon>Thalassobaculum</taxon>
    </lineage>
</organism>
<dbReference type="OrthoDB" id="9773738at2"/>
<dbReference type="SMART" id="SM00849">
    <property type="entry name" value="Lactamase_B"/>
    <property type="match status" value="1"/>
</dbReference>
<dbReference type="SUPFAM" id="SSF56281">
    <property type="entry name" value="Metallo-hydrolase/oxidoreductase"/>
    <property type="match status" value="1"/>
</dbReference>
<comment type="similarity">
    <text evidence="1">Belongs to the metallo-beta-lactamase superfamily.</text>
</comment>
<accession>A0A8G2BGT1</accession>
<keyword evidence="4" id="KW-0862">Zinc</keyword>
<sequence>MTLSFAVGDLRVDRILEQELPGFDPFTFLPTLTPEILEANRSWLEPVSLDPATGLFIFPMQSYVIRTGKHTILVDTCVGNHKDRPTRPNWHQKTDTTYVDALAKAGLSVEDIDYVMCTHLHPDHVGWNTRLLDGRWVPTFPNAKYVFSAKELAHWTARNAETPLPHIVDSVLPVVEAGRVVEVTSDHAFDDFLHLEPTPGHSPDHFAVHLTSNGADALLIGDMIHSPLQCRHPDLVAAPDFDREQAKATRVATMDKYCETDTLICSAHFRSPSIGHFVRHGDAFDFSFRGA</sequence>
<evidence type="ECO:0000256" key="3">
    <source>
        <dbReference type="ARBA" id="ARBA00022801"/>
    </source>
</evidence>
<keyword evidence="3" id="KW-0378">Hydrolase</keyword>
<dbReference type="Gene3D" id="3.60.15.10">
    <property type="entry name" value="Ribonuclease Z/Hydroxyacylglutathione hydrolase-like"/>
    <property type="match status" value="1"/>
</dbReference>
<name>A0A8G2BGT1_9PROT</name>
<evidence type="ECO:0000259" key="5">
    <source>
        <dbReference type="SMART" id="SM00849"/>
    </source>
</evidence>
<keyword evidence="2" id="KW-0479">Metal-binding</keyword>
<proteinExistence type="inferred from homology"/>
<dbReference type="Pfam" id="PF00753">
    <property type="entry name" value="Lactamase_B"/>
    <property type="match status" value="1"/>
</dbReference>
<evidence type="ECO:0000256" key="4">
    <source>
        <dbReference type="ARBA" id="ARBA00022833"/>
    </source>
</evidence>
<dbReference type="EMBL" id="FNBW01000005">
    <property type="protein sequence ID" value="SDF62151.1"/>
    <property type="molecule type" value="Genomic_DNA"/>
</dbReference>
<gene>
    <name evidence="6" type="ORF">SAMN05660686_01807</name>
</gene>
<dbReference type="CDD" id="cd16277">
    <property type="entry name" value="metallo-hydrolase-like_MBL-fold"/>
    <property type="match status" value="1"/>
</dbReference>
<dbReference type="GO" id="GO:0046872">
    <property type="term" value="F:metal ion binding"/>
    <property type="evidence" value="ECO:0007669"/>
    <property type="project" value="UniProtKB-KW"/>
</dbReference>
<dbReference type="GO" id="GO:0016787">
    <property type="term" value="F:hydrolase activity"/>
    <property type="evidence" value="ECO:0007669"/>
    <property type="project" value="UniProtKB-KW"/>
</dbReference>
<dbReference type="InterPro" id="IPR036866">
    <property type="entry name" value="RibonucZ/Hydroxyglut_hydro"/>
</dbReference>
<dbReference type="AlphaFoldDB" id="A0A8G2BGT1"/>
<comment type="caution">
    <text evidence="6">The sequence shown here is derived from an EMBL/GenBank/DDBJ whole genome shotgun (WGS) entry which is preliminary data.</text>
</comment>